<dbReference type="KEGG" id="clec:106667660"/>
<organism evidence="12 13">
    <name type="scientific">Cimex lectularius</name>
    <name type="common">Bed bug</name>
    <name type="synonym">Acanthia lectularia</name>
    <dbReference type="NCBI Taxonomy" id="79782"/>
    <lineage>
        <taxon>Eukaryota</taxon>
        <taxon>Metazoa</taxon>
        <taxon>Ecdysozoa</taxon>
        <taxon>Arthropoda</taxon>
        <taxon>Hexapoda</taxon>
        <taxon>Insecta</taxon>
        <taxon>Pterygota</taxon>
        <taxon>Neoptera</taxon>
        <taxon>Paraneoptera</taxon>
        <taxon>Hemiptera</taxon>
        <taxon>Heteroptera</taxon>
        <taxon>Panheteroptera</taxon>
        <taxon>Cimicomorpha</taxon>
        <taxon>Cimicidae</taxon>
        <taxon>Cimex</taxon>
    </lineage>
</organism>
<keyword evidence="7" id="KW-0224">Dipeptidase</keyword>
<evidence type="ECO:0000256" key="11">
    <source>
        <dbReference type="ARBA" id="ARBA00075877"/>
    </source>
</evidence>
<sequence length="240" mass="27139">MKNLLLLSTSKVHGTNYLQYATNEVKSFFRDNRVNEVLFIPYALKNHDKYLTTVKEGFDKYVGIKVESIHNREDPKKAVSEAQAVFVGGGNTFLLLKTLWEYGLVDIIRKRVLNGELVYMGSSAGTNVATVSICTTNDMPIVYPPTFEALGLVSFNINPHYIEPEVNSKHMGETREKRIGQYHELPGTPPVVGLREGSIMRISNKTIQLYGPHTAKVFIPNESPKECDEQMLNDLLREYL</sequence>
<dbReference type="PANTHER" id="PTHR20842:SF0">
    <property type="entry name" value="ALPHA-ASPARTYL DIPEPTIDASE"/>
    <property type="match status" value="1"/>
</dbReference>
<evidence type="ECO:0000256" key="10">
    <source>
        <dbReference type="ARBA" id="ARBA00066675"/>
    </source>
</evidence>
<dbReference type="GO" id="GO:0006508">
    <property type="term" value="P:proteolysis"/>
    <property type="evidence" value="ECO:0007669"/>
    <property type="project" value="UniProtKB-KW"/>
</dbReference>
<name>A0A8I6RRR8_CIMLE</name>
<evidence type="ECO:0000313" key="13">
    <source>
        <dbReference type="Proteomes" id="UP000494040"/>
    </source>
</evidence>
<comment type="similarity">
    <text evidence="2">Belongs to the peptidase S51 family.</text>
</comment>
<dbReference type="OrthoDB" id="10052168at2759"/>
<evidence type="ECO:0000313" key="12">
    <source>
        <dbReference type="EnsemblMetazoa" id="XP_014251228.1"/>
    </source>
</evidence>
<keyword evidence="3" id="KW-0963">Cytoplasm</keyword>
<keyword evidence="5" id="KW-0378">Hydrolase</keyword>
<evidence type="ECO:0000256" key="8">
    <source>
        <dbReference type="ARBA" id="ARBA00050239"/>
    </source>
</evidence>
<dbReference type="GO" id="GO:0008236">
    <property type="term" value="F:serine-type peptidase activity"/>
    <property type="evidence" value="ECO:0007669"/>
    <property type="project" value="UniProtKB-KW"/>
</dbReference>
<evidence type="ECO:0000256" key="4">
    <source>
        <dbReference type="ARBA" id="ARBA00022670"/>
    </source>
</evidence>
<dbReference type="AlphaFoldDB" id="A0A8I6RRR8"/>
<evidence type="ECO:0000256" key="5">
    <source>
        <dbReference type="ARBA" id="ARBA00022801"/>
    </source>
</evidence>
<dbReference type="PANTHER" id="PTHR20842">
    <property type="entry name" value="PROTEASE S51 ALPHA-ASPARTYL DIPEPTIDASE"/>
    <property type="match status" value="1"/>
</dbReference>
<accession>A0A8I6RRR8</accession>
<dbReference type="RefSeq" id="XP_014251228.1">
    <property type="nucleotide sequence ID" value="XM_014395742.2"/>
</dbReference>
<evidence type="ECO:0000256" key="7">
    <source>
        <dbReference type="ARBA" id="ARBA00022997"/>
    </source>
</evidence>
<dbReference type="GO" id="GO:0005737">
    <property type="term" value="C:cytoplasm"/>
    <property type="evidence" value="ECO:0007669"/>
    <property type="project" value="UniProtKB-SubCell"/>
</dbReference>
<dbReference type="OMA" id="PWGYAVE"/>
<dbReference type="EnsemblMetazoa" id="XM_014395742.2">
    <property type="protein sequence ID" value="XP_014251228.1"/>
    <property type="gene ID" value="LOC106667660"/>
</dbReference>
<dbReference type="NCBIfam" id="NF003642">
    <property type="entry name" value="PRK05282.1"/>
    <property type="match status" value="1"/>
</dbReference>
<keyword evidence="13" id="KW-1185">Reference proteome</keyword>
<reference evidence="12" key="1">
    <citation type="submission" date="2022-01" db="UniProtKB">
        <authorList>
            <consortium name="EnsemblMetazoa"/>
        </authorList>
    </citation>
    <scope>IDENTIFICATION</scope>
</reference>
<dbReference type="GeneID" id="106667660"/>
<dbReference type="Proteomes" id="UP000494040">
    <property type="component" value="Unassembled WGS sequence"/>
</dbReference>
<comment type="subcellular location">
    <subcellularLocation>
        <location evidence="1">Cytoplasm</location>
    </subcellularLocation>
</comment>
<keyword evidence="4" id="KW-0645">Protease</keyword>
<dbReference type="InterPro" id="IPR005320">
    <property type="entry name" value="Peptidase_S51"/>
</dbReference>
<dbReference type="GO" id="GO:0016805">
    <property type="term" value="F:dipeptidase activity"/>
    <property type="evidence" value="ECO:0007669"/>
    <property type="project" value="UniProtKB-KW"/>
</dbReference>
<evidence type="ECO:0000256" key="6">
    <source>
        <dbReference type="ARBA" id="ARBA00022825"/>
    </source>
</evidence>
<dbReference type="Pfam" id="PF03575">
    <property type="entry name" value="Peptidase_S51"/>
    <property type="match status" value="1"/>
</dbReference>
<evidence type="ECO:0000256" key="9">
    <source>
        <dbReference type="ARBA" id="ARBA00058347"/>
    </source>
</evidence>
<dbReference type="InterPro" id="IPR029062">
    <property type="entry name" value="Class_I_gatase-like"/>
</dbReference>
<evidence type="ECO:0000256" key="3">
    <source>
        <dbReference type="ARBA" id="ARBA00022490"/>
    </source>
</evidence>
<dbReference type="Gene3D" id="3.40.50.880">
    <property type="match status" value="1"/>
</dbReference>
<evidence type="ECO:0000256" key="1">
    <source>
        <dbReference type="ARBA" id="ARBA00004496"/>
    </source>
</evidence>
<evidence type="ECO:0000256" key="2">
    <source>
        <dbReference type="ARBA" id="ARBA00006534"/>
    </source>
</evidence>
<dbReference type="CDD" id="cd03146">
    <property type="entry name" value="GAT1_Peptidase_E"/>
    <property type="match status" value="1"/>
</dbReference>
<dbReference type="EC" id="3.4.13.21" evidence="10"/>
<keyword evidence="6" id="KW-0720">Serine protease</keyword>
<protein>
    <recommendedName>
        <fullName evidence="10">dipeptidase E</fullName>
        <ecNumber evidence="10">3.4.13.21</ecNumber>
    </recommendedName>
    <alternativeName>
        <fullName evidence="11">Asp-specific dipeptidase</fullName>
    </alternativeName>
</protein>
<dbReference type="FunFam" id="3.40.50.880:FF:000007">
    <property type="entry name" value="Peptidase E"/>
    <property type="match status" value="1"/>
</dbReference>
<dbReference type="SUPFAM" id="SSF52317">
    <property type="entry name" value="Class I glutamine amidotransferase-like"/>
    <property type="match status" value="1"/>
</dbReference>
<comment type="catalytic activity">
    <reaction evidence="8">
        <text>Dipeptidase E catalyzes the hydrolysis of dipeptides Asp-|-Xaa. It does not act on peptides with N-terminal Glu, Asn or Gln, nor does it cleave isoaspartyl peptides.</text>
        <dbReference type="EC" id="3.4.13.21"/>
    </reaction>
</comment>
<proteinExistence type="inferred from homology"/>
<comment type="function">
    <text evidence="9">Hydrolyzes dipeptides containing N-terminal aspartate residues.</text>
</comment>